<comment type="caution">
    <text evidence="2">The sequence shown here is derived from an EMBL/GenBank/DDBJ whole genome shotgun (WGS) entry which is preliminary data.</text>
</comment>
<name>A0A5C4T699_9BACL</name>
<keyword evidence="1" id="KW-0812">Transmembrane</keyword>
<feature type="transmembrane region" description="Helical" evidence="1">
    <location>
        <begin position="6"/>
        <end position="23"/>
    </location>
</feature>
<evidence type="ECO:0000313" key="3">
    <source>
        <dbReference type="Proteomes" id="UP000307943"/>
    </source>
</evidence>
<reference evidence="2 3" key="1">
    <citation type="submission" date="2019-05" db="EMBL/GenBank/DDBJ databases">
        <title>We sequenced the genome of Paenibacillus hemerocallicola KCTC 33185 for further insight into its adaptation and study the phylogeny of Paenibacillus.</title>
        <authorList>
            <person name="Narsing Rao M.P."/>
        </authorList>
    </citation>
    <scope>NUCLEOTIDE SEQUENCE [LARGE SCALE GENOMIC DNA]</scope>
    <source>
        <strain evidence="2 3">KCTC 33185</strain>
    </source>
</reference>
<sequence>MDGTAFLIATFCMGMALAYIFLYKTIGKTFKLSKLPAAILSAILLSGLLYGWLTRFADRFEPMP</sequence>
<keyword evidence="3" id="KW-1185">Reference proteome</keyword>
<accession>A0A5C4T699</accession>
<proteinExistence type="predicted"/>
<dbReference type="EMBL" id="VDCQ01000037">
    <property type="protein sequence ID" value="TNJ63847.1"/>
    <property type="molecule type" value="Genomic_DNA"/>
</dbReference>
<protein>
    <submittedName>
        <fullName evidence="2">Uncharacterized protein</fullName>
    </submittedName>
</protein>
<evidence type="ECO:0000313" key="2">
    <source>
        <dbReference type="EMBL" id="TNJ63847.1"/>
    </source>
</evidence>
<dbReference type="AlphaFoldDB" id="A0A5C4T699"/>
<dbReference type="RefSeq" id="WP_139604704.1">
    <property type="nucleotide sequence ID" value="NZ_VDCQ01000037.1"/>
</dbReference>
<keyword evidence="1" id="KW-0472">Membrane</keyword>
<gene>
    <name evidence="2" type="ORF">FE784_23525</name>
</gene>
<organism evidence="2 3">
    <name type="scientific">Paenibacillus hemerocallicola</name>
    <dbReference type="NCBI Taxonomy" id="1172614"/>
    <lineage>
        <taxon>Bacteria</taxon>
        <taxon>Bacillati</taxon>
        <taxon>Bacillota</taxon>
        <taxon>Bacilli</taxon>
        <taxon>Bacillales</taxon>
        <taxon>Paenibacillaceae</taxon>
        <taxon>Paenibacillus</taxon>
    </lineage>
</organism>
<dbReference type="Proteomes" id="UP000307943">
    <property type="component" value="Unassembled WGS sequence"/>
</dbReference>
<evidence type="ECO:0000256" key="1">
    <source>
        <dbReference type="SAM" id="Phobius"/>
    </source>
</evidence>
<feature type="transmembrane region" description="Helical" evidence="1">
    <location>
        <begin position="35"/>
        <end position="53"/>
    </location>
</feature>
<keyword evidence="1" id="KW-1133">Transmembrane helix</keyword>